<keyword evidence="2" id="KW-1185">Reference proteome</keyword>
<evidence type="ECO:0000313" key="2">
    <source>
        <dbReference type="Proteomes" id="UP001148737"/>
    </source>
</evidence>
<organism evidence="1 2">
    <name type="scientific">Lecanicillium saksenae</name>
    <dbReference type="NCBI Taxonomy" id="468837"/>
    <lineage>
        <taxon>Eukaryota</taxon>
        <taxon>Fungi</taxon>
        <taxon>Dikarya</taxon>
        <taxon>Ascomycota</taxon>
        <taxon>Pezizomycotina</taxon>
        <taxon>Sordariomycetes</taxon>
        <taxon>Hypocreomycetidae</taxon>
        <taxon>Hypocreales</taxon>
        <taxon>Cordycipitaceae</taxon>
        <taxon>Lecanicillium</taxon>
    </lineage>
</organism>
<accession>A0ACC1QLF9</accession>
<dbReference type="EMBL" id="JANAKD010001329">
    <property type="protein sequence ID" value="KAJ3480658.1"/>
    <property type="molecule type" value="Genomic_DNA"/>
</dbReference>
<name>A0ACC1QLF9_9HYPO</name>
<evidence type="ECO:0000313" key="1">
    <source>
        <dbReference type="EMBL" id="KAJ3480658.1"/>
    </source>
</evidence>
<dbReference type="Proteomes" id="UP001148737">
    <property type="component" value="Unassembled WGS sequence"/>
</dbReference>
<gene>
    <name evidence="1" type="ORF">NLG97_g8021</name>
</gene>
<reference evidence="1" key="1">
    <citation type="submission" date="2022-07" db="EMBL/GenBank/DDBJ databases">
        <title>Genome Sequence of Lecanicillium saksenae.</title>
        <authorList>
            <person name="Buettner E."/>
        </authorList>
    </citation>
    <scope>NUCLEOTIDE SEQUENCE</scope>
    <source>
        <strain evidence="1">VT-O1</strain>
    </source>
</reference>
<proteinExistence type="predicted"/>
<protein>
    <submittedName>
        <fullName evidence="1">Uncharacterized protein</fullName>
    </submittedName>
</protein>
<comment type="caution">
    <text evidence="1">The sequence shown here is derived from an EMBL/GenBank/DDBJ whole genome shotgun (WGS) entry which is preliminary data.</text>
</comment>
<sequence>MVRYIAANYDFYSCEIKDSLTTASSPIHISTDLWTSPHRHSVLAVCAQWVDKDYKLRKALLSLPECTESHSGDAQTDVVISTLEKYGVQTRLGWHTGDNAASNDPCLESIQRKLMSRHKITYDAKSRRIRCIAHIINLSLQAALLASSKEALIAALEEAAGVSGEELLC</sequence>